<dbReference type="AlphaFoldDB" id="A0A0K0E9L1"/>
<evidence type="ECO:0000256" key="4">
    <source>
        <dbReference type="ARBA" id="ARBA00022827"/>
    </source>
</evidence>
<dbReference type="InterPro" id="IPR047001">
    <property type="entry name" value="MnmG_C_subdom"/>
</dbReference>
<dbReference type="SMART" id="SM01228">
    <property type="entry name" value="GIDA_assoc_3"/>
    <property type="match status" value="1"/>
</dbReference>
<dbReference type="PROSITE" id="PS01281">
    <property type="entry name" value="GIDA_2"/>
    <property type="match status" value="1"/>
</dbReference>
<comment type="cofactor">
    <cofactor evidence="1">
        <name>FAD</name>
        <dbReference type="ChEBI" id="CHEBI:57692"/>
    </cofactor>
</comment>
<evidence type="ECO:0000256" key="2">
    <source>
        <dbReference type="ARBA" id="ARBA00007653"/>
    </source>
</evidence>
<keyword evidence="4" id="KW-0274">FAD</keyword>
<evidence type="ECO:0000256" key="1">
    <source>
        <dbReference type="ARBA" id="ARBA00001974"/>
    </source>
</evidence>
<reference evidence="7" key="1">
    <citation type="submission" date="2015-08" db="UniProtKB">
        <authorList>
            <consortium name="WormBaseParasite"/>
        </authorList>
    </citation>
    <scope>IDENTIFICATION</scope>
</reference>
<dbReference type="Gene3D" id="3.50.50.60">
    <property type="entry name" value="FAD/NAD(P)-binding domain"/>
    <property type="match status" value="2"/>
</dbReference>
<organism evidence="7">
    <name type="scientific">Strongyloides stercoralis</name>
    <name type="common">Threadworm</name>
    <dbReference type="NCBI Taxonomy" id="6248"/>
    <lineage>
        <taxon>Eukaryota</taxon>
        <taxon>Metazoa</taxon>
        <taxon>Ecdysozoa</taxon>
        <taxon>Nematoda</taxon>
        <taxon>Chromadorea</taxon>
        <taxon>Rhabditida</taxon>
        <taxon>Tylenchina</taxon>
        <taxon>Panagrolaimomorpha</taxon>
        <taxon>Strongyloidoidea</taxon>
        <taxon>Strongyloididae</taxon>
        <taxon>Strongyloides</taxon>
    </lineage>
</organism>
<evidence type="ECO:0000313" key="6">
    <source>
        <dbReference type="Proteomes" id="UP000035681"/>
    </source>
</evidence>
<dbReference type="Pfam" id="PF01134">
    <property type="entry name" value="GIDA"/>
    <property type="match status" value="1"/>
</dbReference>
<dbReference type="InterPro" id="IPR020595">
    <property type="entry name" value="MnmG-rel_CS"/>
</dbReference>
<dbReference type="InterPro" id="IPR004416">
    <property type="entry name" value="MnmG"/>
</dbReference>
<dbReference type="WBParaSite" id="TCONS_00005284.p1">
    <property type="protein sequence ID" value="TCONS_00005284.p1"/>
    <property type="gene ID" value="XLOC_003608"/>
</dbReference>
<evidence type="ECO:0000313" key="7">
    <source>
        <dbReference type="WBParaSite" id="SSTP_0000619300.1"/>
    </source>
</evidence>
<dbReference type="FunFam" id="3.50.50.60:FF:000002">
    <property type="entry name" value="tRNA uridine 5-carboxymethylaminomethyl modification enzyme MnmG"/>
    <property type="match status" value="1"/>
</dbReference>
<comment type="similarity">
    <text evidence="2">Belongs to the MnmG family.</text>
</comment>
<dbReference type="GO" id="GO:0050660">
    <property type="term" value="F:flavin adenine dinucleotide binding"/>
    <property type="evidence" value="ECO:0007669"/>
    <property type="project" value="InterPro"/>
</dbReference>
<dbReference type="GO" id="GO:0005739">
    <property type="term" value="C:mitochondrion"/>
    <property type="evidence" value="ECO:0007669"/>
    <property type="project" value="GOC"/>
</dbReference>
<dbReference type="Pfam" id="PF13932">
    <property type="entry name" value="SAM_GIDA_C"/>
    <property type="match status" value="1"/>
</dbReference>
<dbReference type="InterPro" id="IPR036188">
    <property type="entry name" value="FAD/NAD-bd_sf"/>
</dbReference>
<dbReference type="STRING" id="6248.A0A0K0E9L1"/>
<protein>
    <submittedName>
        <fullName evidence="7 8">Protein MTO1 homolog, mitochondrial</fullName>
    </submittedName>
</protein>
<dbReference type="GO" id="GO:0030488">
    <property type="term" value="P:tRNA methylation"/>
    <property type="evidence" value="ECO:0007669"/>
    <property type="project" value="TreeGrafter"/>
</dbReference>
<dbReference type="PANTHER" id="PTHR11806">
    <property type="entry name" value="GLUCOSE INHIBITED DIVISION PROTEIN A"/>
    <property type="match status" value="1"/>
</dbReference>
<dbReference type="FunFam" id="1.10.150.570:FF:000001">
    <property type="entry name" value="tRNA uridine 5-carboxymethylaminomethyl modification enzyme MnmG"/>
    <property type="match status" value="1"/>
</dbReference>
<dbReference type="GO" id="GO:0070899">
    <property type="term" value="P:mitochondrial tRNA wobble uridine modification"/>
    <property type="evidence" value="ECO:0007669"/>
    <property type="project" value="UniProtKB-ARBA"/>
</dbReference>
<dbReference type="PANTHER" id="PTHR11806:SF0">
    <property type="entry name" value="PROTEIN MTO1 HOMOLOG, MITOCHONDRIAL"/>
    <property type="match status" value="1"/>
</dbReference>
<dbReference type="Gene3D" id="1.10.150.570">
    <property type="entry name" value="GidA associated domain, C-terminal subdomain"/>
    <property type="match status" value="1"/>
</dbReference>
<evidence type="ECO:0000313" key="8">
    <source>
        <dbReference type="WBParaSite" id="TCONS_00005284.p1"/>
    </source>
</evidence>
<sequence length="632" mass="71276">MIPSRGVKNFIFDVIVVGGGHAGCESAAAAARMSARTLLITHKKESIGEMSCNPSFGGIGKGHLLREIDALDGICPRICDKSGITFKALNRSRGPAVLGLRAQIDRRLYKKAIQEELFNTKNLNIFEGEVNDIIINRNYDKKCIEGVILKNGEVIKCKTLILATGTFLDAEMWMGSTKIRGGRIGDNASIDLAKSIRELNFETGYLRTGTPPRLSKHYIDFSKFTTIPPDEKPIPFSYLTKEVGTPVERQLPTYVGYTNSKVKEIVLQYLKSTEHIRAETTGPRYCPSLEAKIDKFPRLNHRIFLEHEGLDVEEIYPQGIGMSFDPEIQEKVIRQIDGLQNAKILQPGYGVKYQYINPKQLKQTLETKLVSGLYLAGQINGTTGYEEAAGQGIIAGINAAGQVQKKEPFTIDRTEGYIGVLIDDLTTLGTNEPYRMFTSRAEFRLHLRPDNADVRLTDKGIEYGCVGECREKYWKDMKESLNYVKDLMKNDVRSTSKWKGVLKDFNRLDVHKISAFDIMHKYNLSLNDFCITIPELLQYKDNIALEERLKIEGCYEESHKQLTSKMEEVKKNSNIQIPEDIDFSSIQDISMECREKLEMMRPLNIAAASRIQGITPSALLSLMLYVKSRKVI</sequence>
<keyword evidence="6" id="KW-1185">Reference proteome</keyword>
<evidence type="ECO:0000259" key="5">
    <source>
        <dbReference type="SMART" id="SM01228"/>
    </source>
</evidence>
<keyword evidence="3" id="KW-0285">Flavoprotein</keyword>
<dbReference type="NCBIfam" id="TIGR00136">
    <property type="entry name" value="mnmG_gidA"/>
    <property type="match status" value="1"/>
</dbReference>
<dbReference type="GO" id="GO:0005829">
    <property type="term" value="C:cytosol"/>
    <property type="evidence" value="ECO:0007669"/>
    <property type="project" value="TreeGrafter"/>
</dbReference>
<proteinExistence type="inferred from homology"/>
<name>A0A0K0E9L1_STRER</name>
<dbReference type="InterPro" id="IPR040131">
    <property type="entry name" value="MnmG_N"/>
</dbReference>
<dbReference type="InterPro" id="IPR002218">
    <property type="entry name" value="MnmG-rel"/>
</dbReference>
<dbReference type="InterPro" id="IPR044920">
    <property type="entry name" value="MnmG_C_subdom_sf"/>
</dbReference>
<evidence type="ECO:0000256" key="3">
    <source>
        <dbReference type="ARBA" id="ARBA00022630"/>
    </source>
</evidence>
<accession>A0A0K0E9L1</accession>
<dbReference type="InterPro" id="IPR026904">
    <property type="entry name" value="MnmG_C"/>
</dbReference>
<dbReference type="Proteomes" id="UP000035681">
    <property type="component" value="Unplaced"/>
</dbReference>
<feature type="domain" description="tRNA uridine 5-carboxymethylaminomethyl modification enzyme C-terminal subdomain" evidence="5">
    <location>
        <begin position="553"/>
        <end position="624"/>
    </location>
</feature>
<dbReference type="SUPFAM" id="SSF51905">
    <property type="entry name" value="FAD/NAD(P)-binding domain"/>
    <property type="match status" value="1"/>
</dbReference>
<dbReference type="WBParaSite" id="SSTP_0000619300.1">
    <property type="protein sequence ID" value="SSTP_0000619300.1"/>
    <property type="gene ID" value="SSTP_0000619300"/>
</dbReference>
<dbReference type="FunFam" id="3.50.50.60:FF:000082">
    <property type="entry name" value="protein MTO1 homolog, mitochondrial isoform X1"/>
    <property type="match status" value="1"/>
</dbReference>
<dbReference type="PROSITE" id="PS01280">
    <property type="entry name" value="GIDA_1"/>
    <property type="match status" value="1"/>
</dbReference>